<dbReference type="PROSITE" id="PS51383">
    <property type="entry name" value="YJEF_C_3"/>
    <property type="match status" value="1"/>
</dbReference>
<dbReference type="GO" id="GO:0052856">
    <property type="term" value="F:NAD(P)HX epimerase activity"/>
    <property type="evidence" value="ECO:0007669"/>
    <property type="project" value="UniProtKB-UniRule"/>
</dbReference>
<dbReference type="InterPro" id="IPR000631">
    <property type="entry name" value="CARKD"/>
</dbReference>
<dbReference type="PROSITE" id="PS51385">
    <property type="entry name" value="YJEF_N"/>
    <property type="match status" value="1"/>
</dbReference>
<dbReference type="GO" id="GO:0005524">
    <property type="term" value="F:ATP binding"/>
    <property type="evidence" value="ECO:0007669"/>
    <property type="project" value="UniProtKB-UniRule"/>
</dbReference>
<comment type="cofactor">
    <cofactor evidence="17">
        <name>Mg(2+)</name>
        <dbReference type="ChEBI" id="CHEBI:18420"/>
    </cofactor>
</comment>
<comment type="function">
    <text evidence="18">Catalyzes the epimerization of the S- and R-forms of NAD(P)HX, a damaged form of NAD(P)H that is a result of enzymatic or heat-dependent hydration. This is a prerequisite for the S-specific NAD(P)H-hydrate dehydratase to allow the repair of both epimers of NAD(P)HX.</text>
</comment>
<feature type="binding site" evidence="17">
    <location>
        <begin position="408"/>
        <end position="412"/>
    </location>
    <ligand>
        <name>AMP</name>
        <dbReference type="ChEBI" id="CHEBI:456215"/>
    </ligand>
</feature>
<dbReference type="AlphaFoldDB" id="A0A9W6N2N2"/>
<dbReference type="SUPFAM" id="SSF64153">
    <property type="entry name" value="YjeF N-terminal domain-like"/>
    <property type="match status" value="1"/>
</dbReference>
<sequence length="499" mass="49736">MVMSLELLACAEMTEADRRAVAAGVSGAALMEAAGAAVARRARELWPAARRILVLAGPGANGGDGYVAARRLAERGLAVTVAALVPPERLSGDAAFMASRWSGAVTPIADADFGAADVIVDALFGAGLSRPLEGAAADAAERANASRTPILAVDVPSGLHGDLGAPLGRGPVVRAAATVTFVRPKPGHVLLPGRTLCGALTVADIGTPEAVVPSLGVATFRNRPALWSGALPRPATDGHKYRRGHALVWSGPEFMTGAARLSAFAAARVGAGAVTIAGAPAALRVHAAHVSAIMLAEAVDADGLEKLFGARRFASAVVGPGAGPGVEAAARAALDGAESAVLDADVFTAFAGRPDELAAAIRRAPARPVVLTPHEGEFARLFPDLTDGSKLDRARAAASRTGAVVALKGADTVVAAPDGRAAIADNAPPTLATAGAGDVLAGFCAGLLAQGMPAFEAAAAAVWIHGEAAAGFGPGLIADDLPHVAPAVLARLLGAPKDS</sequence>
<feature type="binding site" evidence="18">
    <location>
        <position position="154"/>
    </location>
    <ligand>
        <name>(6S)-NADPHX</name>
        <dbReference type="ChEBI" id="CHEBI:64076"/>
    </ligand>
</feature>
<evidence type="ECO:0000259" key="20">
    <source>
        <dbReference type="PROSITE" id="PS51383"/>
    </source>
</evidence>
<evidence type="ECO:0000256" key="2">
    <source>
        <dbReference type="ARBA" id="ARBA00000909"/>
    </source>
</evidence>
<evidence type="ECO:0000256" key="5">
    <source>
        <dbReference type="ARBA" id="ARBA00022723"/>
    </source>
</evidence>
<dbReference type="PANTHER" id="PTHR12592:SF0">
    <property type="entry name" value="ATP-DEPENDENT (S)-NAD(P)H-HYDRATE DEHYDRATASE"/>
    <property type="match status" value="1"/>
</dbReference>
<comment type="subunit">
    <text evidence="17">Homotetramer.</text>
</comment>
<dbReference type="HAMAP" id="MF_01965">
    <property type="entry name" value="NADHX_dehydratase"/>
    <property type="match status" value="1"/>
</dbReference>
<evidence type="ECO:0000256" key="14">
    <source>
        <dbReference type="ARBA" id="ARBA00025153"/>
    </source>
</evidence>
<keyword evidence="6 17" id="KW-0547">Nucleotide-binding</keyword>
<keyword evidence="5 18" id="KW-0479">Metal-binding</keyword>
<dbReference type="InterPro" id="IPR029056">
    <property type="entry name" value="Ribokinase-like"/>
</dbReference>
<comment type="similarity">
    <text evidence="18">Belongs to the NnrE/AIBP family.</text>
</comment>
<keyword evidence="7 17" id="KW-0067">ATP-binding</keyword>
<dbReference type="SUPFAM" id="SSF53613">
    <property type="entry name" value="Ribokinase-like"/>
    <property type="match status" value="1"/>
</dbReference>
<keyword evidence="11 18" id="KW-0413">Isomerase</keyword>
<protein>
    <recommendedName>
        <fullName evidence="19">Bifunctional NAD(P)H-hydrate repair enzyme</fullName>
    </recommendedName>
    <alternativeName>
        <fullName evidence="19">Nicotinamide nucleotide repair protein</fullName>
    </alternativeName>
    <domain>
        <recommendedName>
            <fullName evidence="19">ADP-dependent (S)-NAD(P)H-hydrate dehydratase</fullName>
            <ecNumber evidence="19">4.2.1.136</ecNumber>
        </recommendedName>
        <alternativeName>
            <fullName evidence="19">ADP-dependent NAD(P)HX dehydratase</fullName>
        </alternativeName>
    </domain>
    <domain>
        <recommendedName>
            <fullName evidence="19">NAD(P)H-hydrate epimerase</fullName>
            <ecNumber evidence="19">5.1.99.6</ecNumber>
        </recommendedName>
    </domain>
</protein>
<dbReference type="InterPro" id="IPR030677">
    <property type="entry name" value="Nnr"/>
</dbReference>
<feature type="binding site" evidence="17">
    <location>
        <position position="321"/>
    </location>
    <ligand>
        <name>(6S)-NADPHX</name>
        <dbReference type="ChEBI" id="CHEBI:64076"/>
    </ligand>
</feature>
<keyword evidence="9 18" id="KW-0630">Potassium</keyword>
<evidence type="ECO:0000256" key="3">
    <source>
        <dbReference type="ARBA" id="ARBA00006001"/>
    </source>
</evidence>
<evidence type="ECO:0000256" key="12">
    <source>
        <dbReference type="ARBA" id="ARBA00023239"/>
    </source>
</evidence>
<gene>
    <name evidence="18" type="primary">nnrE</name>
    <name evidence="17" type="synonym">nnrD</name>
    <name evidence="22" type="ORF">GCM10008171_06720</name>
</gene>
<keyword evidence="23" id="KW-1185">Reference proteome</keyword>
<dbReference type="NCBIfam" id="TIGR00196">
    <property type="entry name" value="yjeF_cterm"/>
    <property type="match status" value="1"/>
</dbReference>
<dbReference type="NCBIfam" id="TIGR00197">
    <property type="entry name" value="yjeF_nterm"/>
    <property type="match status" value="1"/>
</dbReference>
<dbReference type="GO" id="GO:0110051">
    <property type="term" value="P:metabolite repair"/>
    <property type="evidence" value="ECO:0007669"/>
    <property type="project" value="TreeGrafter"/>
</dbReference>
<evidence type="ECO:0000256" key="10">
    <source>
        <dbReference type="ARBA" id="ARBA00023027"/>
    </source>
</evidence>
<evidence type="ECO:0000256" key="18">
    <source>
        <dbReference type="HAMAP-Rule" id="MF_01966"/>
    </source>
</evidence>
<feature type="binding site" evidence="17">
    <location>
        <position position="438"/>
    </location>
    <ligand>
        <name>(6S)-NADPHX</name>
        <dbReference type="ChEBI" id="CHEBI:64076"/>
    </ligand>
</feature>
<reference evidence="22" key="2">
    <citation type="submission" date="2023-01" db="EMBL/GenBank/DDBJ databases">
        <authorList>
            <person name="Sun Q."/>
            <person name="Evtushenko L."/>
        </authorList>
    </citation>
    <scope>NUCLEOTIDE SEQUENCE</scope>
    <source>
        <strain evidence="22">VKM B-2555</strain>
    </source>
</reference>
<comment type="function">
    <text evidence="17">Catalyzes the dehydration of the S-form of NAD(P)HX at the expense of ADP, which is converted to AMP. Together with NAD(P)HX epimerase, which catalyzes the epimerization of the S- and R-forms, the enzyme allows the repair of both epimers of NAD(P)HX, a damaged form of NAD(P)H that is a result of enzymatic or heat-dependent hydration.</text>
</comment>
<keyword evidence="12 17" id="KW-0456">Lyase</keyword>
<feature type="binding site" evidence="17">
    <location>
        <position position="374"/>
    </location>
    <ligand>
        <name>(6S)-NADPHX</name>
        <dbReference type="ChEBI" id="CHEBI:64076"/>
    </ligand>
</feature>
<reference evidence="22" key="1">
    <citation type="journal article" date="2014" name="Int. J. Syst. Evol. Microbiol.">
        <title>Complete genome sequence of Corynebacterium casei LMG S-19264T (=DSM 44701T), isolated from a smear-ripened cheese.</title>
        <authorList>
            <consortium name="US DOE Joint Genome Institute (JGI-PGF)"/>
            <person name="Walter F."/>
            <person name="Albersmeier A."/>
            <person name="Kalinowski J."/>
            <person name="Ruckert C."/>
        </authorList>
    </citation>
    <scope>NUCLEOTIDE SEQUENCE</scope>
    <source>
        <strain evidence="22">VKM B-2555</strain>
    </source>
</reference>
<dbReference type="PIRSF" id="PIRSF017184">
    <property type="entry name" value="Nnr"/>
    <property type="match status" value="1"/>
</dbReference>
<dbReference type="Pfam" id="PF03853">
    <property type="entry name" value="YjeF_N"/>
    <property type="match status" value="1"/>
</dbReference>
<evidence type="ECO:0000313" key="23">
    <source>
        <dbReference type="Proteomes" id="UP001143364"/>
    </source>
</evidence>
<name>A0A9W6N2N2_9HYPH</name>
<feature type="binding site" evidence="17">
    <location>
        <position position="437"/>
    </location>
    <ligand>
        <name>AMP</name>
        <dbReference type="ChEBI" id="CHEBI:456215"/>
    </ligand>
</feature>
<evidence type="ECO:0000256" key="6">
    <source>
        <dbReference type="ARBA" id="ARBA00022741"/>
    </source>
</evidence>
<feature type="binding site" evidence="18">
    <location>
        <begin position="60"/>
        <end position="64"/>
    </location>
    <ligand>
        <name>(6S)-NADPHX</name>
        <dbReference type="ChEBI" id="CHEBI:64076"/>
    </ligand>
</feature>
<evidence type="ECO:0000259" key="21">
    <source>
        <dbReference type="PROSITE" id="PS51385"/>
    </source>
</evidence>
<comment type="caution">
    <text evidence="22">The sequence shown here is derived from an EMBL/GenBank/DDBJ whole genome shotgun (WGS) entry which is preliminary data.</text>
</comment>
<dbReference type="PANTHER" id="PTHR12592">
    <property type="entry name" value="ATP-DEPENDENT (S)-NAD(P)H-HYDRATE DEHYDRATASE FAMILY MEMBER"/>
    <property type="match status" value="1"/>
</dbReference>
<evidence type="ECO:0000256" key="9">
    <source>
        <dbReference type="ARBA" id="ARBA00022958"/>
    </source>
</evidence>
<comment type="catalytic activity">
    <reaction evidence="2 18 19">
        <text>(6R)-NADPHX = (6S)-NADPHX</text>
        <dbReference type="Rhea" id="RHEA:32227"/>
        <dbReference type="ChEBI" id="CHEBI:64076"/>
        <dbReference type="ChEBI" id="CHEBI:64077"/>
        <dbReference type="EC" id="5.1.99.6"/>
    </reaction>
</comment>
<comment type="caution">
    <text evidence="18">Lacks conserved residue(s) required for the propagation of feature annotation.</text>
</comment>
<comment type="similarity">
    <text evidence="3 19">In the N-terminal section; belongs to the NnrE/AIBP family.</text>
</comment>
<feature type="binding site" evidence="18">
    <location>
        <position position="121"/>
    </location>
    <ligand>
        <name>K(+)</name>
        <dbReference type="ChEBI" id="CHEBI:29103"/>
    </ligand>
</feature>
<dbReference type="CDD" id="cd01171">
    <property type="entry name" value="YXKO-related"/>
    <property type="match status" value="1"/>
</dbReference>
<organism evidence="22 23">
    <name type="scientific">Methylopila jiangsuensis</name>
    <dbReference type="NCBI Taxonomy" id="586230"/>
    <lineage>
        <taxon>Bacteria</taxon>
        <taxon>Pseudomonadati</taxon>
        <taxon>Pseudomonadota</taxon>
        <taxon>Alphaproteobacteria</taxon>
        <taxon>Hyphomicrobiales</taxon>
        <taxon>Methylopilaceae</taxon>
        <taxon>Methylopila</taxon>
    </lineage>
</organism>
<feature type="binding site" evidence="18">
    <location>
        <position position="61"/>
    </location>
    <ligand>
        <name>K(+)</name>
        <dbReference type="ChEBI" id="CHEBI:29103"/>
    </ligand>
</feature>
<evidence type="ECO:0000256" key="13">
    <source>
        <dbReference type="ARBA" id="ARBA00023268"/>
    </source>
</evidence>
<proteinExistence type="inferred from homology"/>
<evidence type="ECO:0000256" key="8">
    <source>
        <dbReference type="ARBA" id="ARBA00022857"/>
    </source>
</evidence>
<dbReference type="InterPro" id="IPR036652">
    <property type="entry name" value="YjeF_N_dom_sf"/>
</dbReference>
<evidence type="ECO:0000256" key="11">
    <source>
        <dbReference type="ARBA" id="ARBA00023235"/>
    </source>
</evidence>
<dbReference type="Gene3D" id="3.40.1190.20">
    <property type="match status" value="1"/>
</dbReference>
<evidence type="ECO:0000256" key="4">
    <source>
        <dbReference type="ARBA" id="ARBA00009524"/>
    </source>
</evidence>
<feature type="domain" description="YjeF C-terminal" evidence="20">
    <location>
        <begin position="223"/>
        <end position="492"/>
    </location>
</feature>
<evidence type="ECO:0000313" key="22">
    <source>
        <dbReference type="EMBL" id="GLK75418.1"/>
    </source>
</evidence>
<keyword evidence="10 17" id="KW-0520">NAD</keyword>
<comment type="cofactor">
    <cofactor evidence="18 19">
        <name>K(+)</name>
        <dbReference type="ChEBI" id="CHEBI:29103"/>
    </cofactor>
    <text evidence="18 19">Binds 1 potassium ion per subunit.</text>
</comment>
<comment type="catalytic activity">
    <reaction evidence="1 18 19">
        <text>(6R)-NADHX = (6S)-NADHX</text>
        <dbReference type="Rhea" id="RHEA:32215"/>
        <dbReference type="ChEBI" id="CHEBI:64074"/>
        <dbReference type="ChEBI" id="CHEBI:64075"/>
        <dbReference type="EC" id="5.1.99.6"/>
    </reaction>
</comment>
<comment type="catalytic activity">
    <reaction evidence="15 17 19">
        <text>(6S)-NADHX + ADP = AMP + phosphate + NADH + H(+)</text>
        <dbReference type="Rhea" id="RHEA:32223"/>
        <dbReference type="ChEBI" id="CHEBI:15378"/>
        <dbReference type="ChEBI" id="CHEBI:43474"/>
        <dbReference type="ChEBI" id="CHEBI:57945"/>
        <dbReference type="ChEBI" id="CHEBI:64074"/>
        <dbReference type="ChEBI" id="CHEBI:456215"/>
        <dbReference type="ChEBI" id="CHEBI:456216"/>
        <dbReference type="EC" id="4.2.1.136"/>
    </reaction>
</comment>
<keyword evidence="13" id="KW-0511">Multifunctional enzyme</keyword>
<feature type="domain" description="YjeF N-terminal" evidence="21">
    <location>
        <begin position="13"/>
        <end position="213"/>
    </location>
</feature>
<comment type="catalytic activity">
    <reaction evidence="16 17 19">
        <text>(6S)-NADPHX + ADP = AMP + phosphate + NADPH + H(+)</text>
        <dbReference type="Rhea" id="RHEA:32235"/>
        <dbReference type="ChEBI" id="CHEBI:15378"/>
        <dbReference type="ChEBI" id="CHEBI:43474"/>
        <dbReference type="ChEBI" id="CHEBI:57783"/>
        <dbReference type="ChEBI" id="CHEBI:64076"/>
        <dbReference type="ChEBI" id="CHEBI:456215"/>
        <dbReference type="ChEBI" id="CHEBI:456216"/>
        <dbReference type="EC" id="4.2.1.136"/>
    </reaction>
</comment>
<comment type="function">
    <text evidence="14 19">Bifunctional enzyme that catalyzes the epimerization of the S- and R-forms of NAD(P)HX and the dehydration of the S-form of NAD(P)HX at the expense of ADP, which is converted to AMP. This allows the repair of both epimers of NAD(P)HX, a damaged form of NAD(P)H that is a result of enzymatic or heat-dependent hydration.</text>
</comment>
<dbReference type="GO" id="GO:0046496">
    <property type="term" value="P:nicotinamide nucleotide metabolic process"/>
    <property type="evidence" value="ECO:0007669"/>
    <property type="project" value="UniProtKB-UniRule"/>
</dbReference>
<evidence type="ECO:0000256" key="1">
    <source>
        <dbReference type="ARBA" id="ARBA00000013"/>
    </source>
</evidence>
<dbReference type="GO" id="GO:0052855">
    <property type="term" value="F:ADP-dependent NAD(P)H-hydrate dehydratase activity"/>
    <property type="evidence" value="ECO:0007669"/>
    <property type="project" value="UniProtKB-UniRule"/>
</dbReference>
<dbReference type="Pfam" id="PF01256">
    <property type="entry name" value="Carb_kinase"/>
    <property type="match status" value="1"/>
</dbReference>
<evidence type="ECO:0000256" key="16">
    <source>
        <dbReference type="ARBA" id="ARBA00049209"/>
    </source>
</evidence>
<dbReference type="HAMAP" id="MF_01966">
    <property type="entry name" value="NADHX_epimerase"/>
    <property type="match status" value="1"/>
</dbReference>
<dbReference type="GO" id="GO:0046872">
    <property type="term" value="F:metal ion binding"/>
    <property type="evidence" value="ECO:0007669"/>
    <property type="project" value="UniProtKB-UniRule"/>
</dbReference>
<dbReference type="Proteomes" id="UP001143364">
    <property type="component" value="Unassembled WGS sequence"/>
</dbReference>
<dbReference type="InterPro" id="IPR004443">
    <property type="entry name" value="YjeF_N_dom"/>
</dbReference>
<keyword evidence="8 17" id="KW-0521">NADP</keyword>
<evidence type="ECO:0000256" key="7">
    <source>
        <dbReference type="ARBA" id="ARBA00022840"/>
    </source>
</evidence>
<comment type="similarity">
    <text evidence="4 19">In the C-terminal section; belongs to the NnrD/CARKD family.</text>
</comment>
<accession>A0A9W6N2N2</accession>
<dbReference type="EMBL" id="BSFK01000005">
    <property type="protein sequence ID" value="GLK75418.1"/>
    <property type="molecule type" value="Genomic_DNA"/>
</dbReference>
<dbReference type="EC" id="4.2.1.136" evidence="19"/>
<comment type="similarity">
    <text evidence="17">Belongs to the NnrD/CARKD family.</text>
</comment>
<evidence type="ECO:0000256" key="17">
    <source>
        <dbReference type="HAMAP-Rule" id="MF_01965"/>
    </source>
</evidence>
<evidence type="ECO:0000256" key="15">
    <source>
        <dbReference type="ARBA" id="ARBA00048238"/>
    </source>
</evidence>
<dbReference type="Gene3D" id="3.40.50.10260">
    <property type="entry name" value="YjeF N-terminal domain"/>
    <property type="match status" value="1"/>
</dbReference>
<feature type="binding site" evidence="18">
    <location>
        <begin position="125"/>
        <end position="131"/>
    </location>
    <ligand>
        <name>(6S)-NADPHX</name>
        <dbReference type="ChEBI" id="CHEBI:64076"/>
    </ligand>
</feature>
<feature type="binding site" evidence="17">
    <location>
        <position position="258"/>
    </location>
    <ligand>
        <name>(6S)-NADPHX</name>
        <dbReference type="ChEBI" id="CHEBI:64076"/>
    </ligand>
</feature>
<evidence type="ECO:0000256" key="19">
    <source>
        <dbReference type="PIRNR" id="PIRNR017184"/>
    </source>
</evidence>
<feature type="binding site" evidence="18">
    <location>
        <position position="157"/>
    </location>
    <ligand>
        <name>K(+)</name>
        <dbReference type="ChEBI" id="CHEBI:29103"/>
    </ligand>
</feature>
<dbReference type="EC" id="5.1.99.6" evidence="19"/>